<feature type="domain" description="DUF7344" evidence="3">
    <location>
        <begin position="43"/>
        <end position="122"/>
    </location>
</feature>
<feature type="region of interest" description="Disordered" evidence="1">
    <location>
        <begin position="1"/>
        <end position="38"/>
    </location>
</feature>
<keyword evidence="5" id="KW-1185">Reference proteome</keyword>
<dbReference type="Pfam" id="PF24035">
    <property type="entry name" value="DUF7344"/>
    <property type="match status" value="1"/>
</dbReference>
<evidence type="ECO:0000313" key="5">
    <source>
        <dbReference type="Proteomes" id="UP000199112"/>
    </source>
</evidence>
<keyword evidence="2" id="KW-0472">Membrane</keyword>
<keyword evidence="2" id="KW-0812">Transmembrane</keyword>
<evidence type="ECO:0000256" key="2">
    <source>
        <dbReference type="SAM" id="Phobius"/>
    </source>
</evidence>
<dbReference type="InterPro" id="IPR055768">
    <property type="entry name" value="DUF7344"/>
</dbReference>
<organism evidence="4 5">
    <name type="scientific">Natronorubrum sediminis</name>
    <dbReference type="NCBI Taxonomy" id="640943"/>
    <lineage>
        <taxon>Archaea</taxon>
        <taxon>Methanobacteriati</taxon>
        <taxon>Methanobacteriota</taxon>
        <taxon>Stenosarchaea group</taxon>
        <taxon>Halobacteria</taxon>
        <taxon>Halobacteriales</taxon>
        <taxon>Natrialbaceae</taxon>
        <taxon>Natronorubrum</taxon>
    </lineage>
</organism>
<proteinExistence type="predicted"/>
<name>A0A1H6FPT0_9EURY</name>
<evidence type="ECO:0000313" key="4">
    <source>
        <dbReference type="EMBL" id="SEH11765.1"/>
    </source>
</evidence>
<feature type="compositionally biased region" description="Polar residues" evidence="1">
    <location>
        <begin position="1"/>
        <end position="17"/>
    </location>
</feature>
<dbReference type="AlphaFoldDB" id="A0A1H6FPT0"/>
<dbReference type="EMBL" id="FNWL01000001">
    <property type="protein sequence ID" value="SEH11765.1"/>
    <property type="molecule type" value="Genomic_DNA"/>
</dbReference>
<evidence type="ECO:0000256" key="1">
    <source>
        <dbReference type="SAM" id="MobiDB-lite"/>
    </source>
</evidence>
<accession>A0A1H6FPT0</accession>
<keyword evidence="2" id="KW-1133">Transmembrane helix</keyword>
<evidence type="ECO:0000259" key="3">
    <source>
        <dbReference type="Pfam" id="PF24035"/>
    </source>
</evidence>
<dbReference type="Proteomes" id="UP000199112">
    <property type="component" value="Unassembled WGS sequence"/>
</dbReference>
<protein>
    <recommendedName>
        <fullName evidence="3">DUF7344 domain-containing protein</fullName>
    </recommendedName>
</protein>
<gene>
    <name evidence="4" type="ORF">SAMN04487967_0503</name>
</gene>
<feature type="transmembrane region" description="Helical" evidence="2">
    <location>
        <begin position="185"/>
        <end position="204"/>
    </location>
</feature>
<feature type="transmembrane region" description="Helical" evidence="2">
    <location>
        <begin position="160"/>
        <end position="180"/>
    </location>
</feature>
<reference evidence="5" key="1">
    <citation type="submission" date="2016-10" db="EMBL/GenBank/DDBJ databases">
        <authorList>
            <person name="Varghese N."/>
            <person name="Submissions S."/>
        </authorList>
    </citation>
    <scope>NUCLEOTIDE SEQUENCE [LARGE SCALE GENOMIC DNA]</scope>
    <source>
        <strain evidence="5">CGMCC 1.8981</strain>
    </source>
</reference>
<sequence length="220" mass="24513">MITNPFHTQGMTTTQNRQRCRPEGSDDPASSDRQAPLSQDEIFHILQTNRRRDAISYLVEKRGPVKMSDVAEYVAAREHGTTVEELTSTQRQRVYIPLYQSHLPKLDEKGIIDYNKPRGIVETTDRISVFEPYLEPPETTTEAESEHSLTSQLTSFVDDYYVSSVCMSTVLLAATAFGVFQIPQLLLAVSIVGLFTLATIATMASETLVTSDSVDPHSTP</sequence>